<keyword evidence="9" id="KW-0175">Coiled coil</keyword>
<evidence type="ECO:0000256" key="2">
    <source>
        <dbReference type="ARBA" id="ARBA00005770"/>
    </source>
</evidence>
<dbReference type="Gene3D" id="6.10.280.10">
    <property type="entry name" value="Mediator complex, subunit Med21"/>
    <property type="match status" value="1"/>
</dbReference>
<dbReference type="GO" id="GO:0006357">
    <property type="term" value="P:regulation of transcription by RNA polymerase II"/>
    <property type="evidence" value="ECO:0007669"/>
    <property type="project" value="TreeGrafter"/>
</dbReference>
<accession>A0A177WVA0</accession>
<evidence type="ECO:0000256" key="6">
    <source>
        <dbReference type="ARBA" id="ARBA00023163"/>
    </source>
</evidence>
<evidence type="ECO:0000256" key="5">
    <source>
        <dbReference type="ARBA" id="ARBA00023159"/>
    </source>
</evidence>
<evidence type="ECO:0000256" key="4">
    <source>
        <dbReference type="ARBA" id="ARBA00023015"/>
    </source>
</evidence>
<evidence type="ECO:0000256" key="7">
    <source>
        <dbReference type="ARBA" id="ARBA00023242"/>
    </source>
</evidence>
<reference evidence="10 11" key="1">
    <citation type="submission" date="2006-10" db="EMBL/GenBank/DDBJ databases">
        <title>The Genome Sequence of Batrachochytrium dendrobatidis JEL423.</title>
        <authorList>
            <consortium name="The Broad Institute Genome Sequencing Platform"/>
            <person name="Birren B."/>
            <person name="Lander E."/>
            <person name="Galagan J."/>
            <person name="Cuomo C."/>
            <person name="Devon K."/>
            <person name="Jaffe D."/>
            <person name="Butler J."/>
            <person name="Alvarez P."/>
            <person name="Gnerre S."/>
            <person name="Grabherr M."/>
            <person name="Kleber M."/>
            <person name="Mauceli E."/>
            <person name="Brockman W."/>
            <person name="Young S."/>
            <person name="LaButti K."/>
            <person name="Sykes S."/>
            <person name="DeCaprio D."/>
            <person name="Crawford M."/>
            <person name="Koehrsen M."/>
            <person name="Engels R."/>
            <person name="Montgomery P."/>
            <person name="Pearson M."/>
            <person name="Howarth C."/>
            <person name="Larson L."/>
            <person name="White J."/>
            <person name="O'Leary S."/>
            <person name="Kodira C."/>
            <person name="Zeng Q."/>
            <person name="Yandava C."/>
            <person name="Alvarado L."/>
            <person name="Longcore J."/>
            <person name="James T."/>
        </authorList>
    </citation>
    <scope>NUCLEOTIDE SEQUENCE [LARGE SCALE GENOMIC DNA]</scope>
    <source>
        <strain evidence="10 11">JEL423</strain>
    </source>
</reference>
<evidence type="ECO:0000256" key="9">
    <source>
        <dbReference type="SAM" id="Coils"/>
    </source>
</evidence>
<dbReference type="STRING" id="403673.A0A177WVA0"/>
<dbReference type="AlphaFoldDB" id="A0A177WVA0"/>
<dbReference type="PANTHER" id="PTHR13381:SF0">
    <property type="entry name" value="MEDIATOR OF RNA POLYMERASE II TRANSCRIPTION SUBUNIT 21"/>
    <property type="match status" value="1"/>
</dbReference>
<organism evidence="10 11">
    <name type="scientific">Batrachochytrium dendrobatidis (strain JEL423)</name>
    <dbReference type="NCBI Taxonomy" id="403673"/>
    <lineage>
        <taxon>Eukaryota</taxon>
        <taxon>Fungi</taxon>
        <taxon>Fungi incertae sedis</taxon>
        <taxon>Chytridiomycota</taxon>
        <taxon>Chytridiomycota incertae sedis</taxon>
        <taxon>Chytridiomycetes</taxon>
        <taxon>Rhizophydiales</taxon>
        <taxon>Rhizophydiales incertae sedis</taxon>
        <taxon>Batrachochytrium</taxon>
    </lineage>
</organism>
<comment type="similarity">
    <text evidence="2 8">Belongs to the Mediator complex subunit 21 family.</text>
</comment>
<evidence type="ECO:0000256" key="3">
    <source>
        <dbReference type="ARBA" id="ARBA00019691"/>
    </source>
</evidence>
<proteinExistence type="inferred from homology"/>
<evidence type="ECO:0000256" key="8">
    <source>
        <dbReference type="RuleBase" id="RU366036"/>
    </source>
</evidence>
<dbReference type="Proteomes" id="UP000077115">
    <property type="component" value="Unassembled WGS sequence"/>
</dbReference>
<feature type="coiled-coil region" evidence="9">
    <location>
        <begin position="94"/>
        <end position="132"/>
    </location>
</feature>
<dbReference type="PANTHER" id="PTHR13381">
    <property type="entry name" value="RNA POLYMERASE II HOLOENZYME COMPONENT SRB7"/>
    <property type="match status" value="1"/>
</dbReference>
<protein>
    <recommendedName>
        <fullName evidence="3 8">Mediator of RNA polymerase II transcription subunit 21</fullName>
    </recommendedName>
</protein>
<evidence type="ECO:0000313" key="11">
    <source>
        <dbReference type="Proteomes" id="UP000077115"/>
    </source>
</evidence>
<dbReference type="VEuPathDB" id="FungiDB:BDEG_26948"/>
<reference evidence="10 11" key="2">
    <citation type="submission" date="2016-05" db="EMBL/GenBank/DDBJ databases">
        <title>Lineage-specific infection strategies underlie the spectrum of fungal disease in amphibians.</title>
        <authorList>
            <person name="Cuomo C.A."/>
            <person name="Farrer R.A."/>
            <person name="James T."/>
            <person name="Longcore J."/>
            <person name="Birren B."/>
        </authorList>
    </citation>
    <scope>NUCLEOTIDE SEQUENCE [LARGE SCALE GENOMIC DNA]</scope>
    <source>
        <strain evidence="10 11">JEL423</strain>
    </source>
</reference>
<dbReference type="EMBL" id="DS022310">
    <property type="protein sequence ID" value="OAJ43604.1"/>
    <property type="molecule type" value="Genomic_DNA"/>
</dbReference>
<dbReference type="InterPro" id="IPR021384">
    <property type="entry name" value="Mediator_Med21"/>
</dbReference>
<comment type="subunit">
    <text evidence="8">Component of the Mediator complex.</text>
</comment>
<sequence>MDRLTQLQECLGKLTEIFFTSTGVLQRDAPLMSTNPDLPITSWKSEQIETNWLANKDLAKTAAKDIVETAKVIDFLIDQLPGISENEEEQIRILGALEEENRIAGIEMEQAIEEAEKLRGEIQTSLRRIADEHTDLHVKISTMLK</sequence>
<dbReference type="InterPro" id="IPR037212">
    <property type="entry name" value="Med7/Med21-like"/>
</dbReference>
<keyword evidence="4 8" id="KW-0805">Transcription regulation</keyword>
<dbReference type="GO" id="GO:0016592">
    <property type="term" value="C:mediator complex"/>
    <property type="evidence" value="ECO:0007669"/>
    <property type="project" value="UniProtKB-UniRule"/>
</dbReference>
<comment type="function">
    <text evidence="8">Component of the Mediator complex, a coactivator involved in the regulated transcription of nearly all RNA polymerase II-dependent genes. Mediator functions as a bridge to convey information from gene-specific regulatory proteins to the basal RNA polymerase II transcription machinery. Mediator is recruited to promoters by direct interactions with regulatory proteins and serves as a scaffold for the assembly of a functional preinitiation complex with RNA polymerase II and the general transcription factors.</text>
</comment>
<evidence type="ECO:0000256" key="1">
    <source>
        <dbReference type="ARBA" id="ARBA00004123"/>
    </source>
</evidence>
<keyword evidence="7 8" id="KW-0539">Nucleus</keyword>
<keyword evidence="6 8" id="KW-0804">Transcription</keyword>
<comment type="subcellular location">
    <subcellularLocation>
        <location evidence="1 8">Nucleus</location>
    </subcellularLocation>
</comment>
<keyword evidence="5 8" id="KW-0010">Activator</keyword>
<dbReference type="SUPFAM" id="SSF140718">
    <property type="entry name" value="Mediator hinge subcomplex-like"/>
    <property type="match status" value="1"/>
</dbReference>
<dbReference type="OrthoDB" id="526653at2759"/>
<dbReference type="Pfam" id="PF11221">
    <property type="entry name" value="Med21"/>
    <property type="match status" value="1"/>
</dbReference>
<name>A0A177WVA0_BATDL</name>
<gene>
    <name evidence="10" type="ORF">BDEG_26948</name>
</gene>
<dbReference type="GO" id="GO:0003712">
    <property type="term" value="F:transcription coregulator activity"/>
    <property type="evidence" value="ECO:0007669"/>
    <property type="project" value="TreeGrafter"/>
</dbReference>
<evidence type="ECO:0000313" key="10">
    <source>
        <dbReference type="EMBL" id="OAJ43604.1"/>
    </source>
</evidence>